<keyword evidence="19" id="KW-0175">Coiled coil</keyword>
<evidence type="ECO:0000256" key="12">
    <source>
        <dbReference type="ARBA" id="ARBA00023242"/>
    </source>
</evidence>
<dbReference type="SUPFAM" id="SSF54637">
    <property type="entry name" value="Thioesterase/thiol ester dehydrase-isomerase"/>
    <property type="match status" value="1"/>
</dbReference>
<reference evidence="21 22" key="1">
    <citation type="submission" date="2024-01" db="EMBL/GenBank/DDBJ databases">
        <title>The genomes of 5 underutilized Papilionoideae crops provide insights into root nodulation and disease resistanc.</title>
        <authorList>
            <person name="Jiang F."/>
        </authorList>
    </citation>
    <scope>NUCLEOTIDE SEQUENCE [LARGE SCALE GENOMIC DNA]</scope>
    <source>
        <strain evidence="21">LVBAO_FW01</strain>
        <tissue evidence="21">Leaves</tissue>
    </source>
</reference>
<comment type="function">
    <text evidence="14">Catalyzes the hydrolysis of acyl-CoAs into free fatty acids and coenzyme A (CoASH), regulating their respective intracellular levels. Has acyl-CoA thioesterase activity towards medium (C12) and long-chain (C18) fatty acyl-CoA substrates. Can also hydrolyze 3-hydroxyphenylacetyl-CoA and 3,4-dihydroxyphenylacetyl-CoA (in vitro). May play a role in controlling adaptive thermogenesis.</text>
</comment>
<dbReference type="Gene3D" id="3.10.129.10">
    <property type="entry name" value="Hotdog Thioesterase"/>
    <property type="match status" value="1"/>
</dbReference>
<evidence type="ECO:0000256" key="7">
    <source>
        <dbReference type="ARBA" id="ARBA00022801"/>
    </source>
</evidence>
<dbReference type="AlphaFoldDB" id="A0AAN9Q3W8"/>
<evidence type="ECO:0000256" key="15">
    <source>
        <dbReference type="ARBA" id="ARBA00064709"/>
    </source>
</evidence>
<evidence type="ECO:0000256" key="16">
    <source>
        <dbReference type="ARBA" id="ARBA00067273"/>
    </source>
</evidence>
<dbReference type="PANTHER" id="PTHR21660">
    <property type="entry name" value="THIOESTERASE SUPERFAMILY MEMBER-RELATED"/>
    <property type="match status" value="1"/>
</dbReference>
<evidence type="ECO:0000256" key="8">
    <source>
        <dbReference type="ARBA" id="ARBA00022990"/>
    </source>
</evidence>
<dbReference type="GO" id="GO:0005634">
    <property type="term" value="C:nucleus"/>
    <property type="evidence" value="ECO:0007669"/>
    <property type="project" value="UniProtKB-SubCell"/>
</dbReference>
<dbReference type="GO" id="GO:0006629">
    <property type="term" value="P:lipid metabolic process"/>
    <property type="evidence" value="ECO:0007669"/>
    <property type="project" value="UniProtKB-KW"/>
</dbReference>
<dbReference type="Proteomes" id="UP001367508">
    <property type="component" value="Unassembled WGS sequence"/>
</dbReference>
<feature type="coiled-coil region" evidence="19">
    <location>
        <begin position="9"/>
        <end position="36"/>
    </location>
</feature>
<keyword evidence="12" id="KW-0539">Nucleus</keyword>
<evidence type="ECO:0000313" key="21">
    <source>
        <dbReference type="EMBL" id="KAK7321336.1"/>
    </source>
</evidence>
<evidence type="ECO:0000256" key="1">
    <source>
        <dbReference type="ARBA" id="ARBA00004123"/>
    </source>
</evidence>
<keyword evidence="11" id="KW-0206">Cytoskeleton</keyword>
<keyword evidence="10" id="KW-0496">Mitochondrion</keyword>
<protein>
    <recommendedName>
        <fullName evidence="16">Acyl-coenzyme A thioesterase 13</fullName>
    </recommendedName>
    <alternativeName>
        <fullName evidence="17">Hotdog-fold thioesterase superfamily member 2</fullName>
    </alternativeName>
    <alternativeName>
        <fullName evidence="18">Thioesterase superfamily member 2</fullName>
    </alternativeName>
</protein>
<dbReference type="FunFam" id="3.10.129.10:FF:000021">
    <property type="entry name" value="Acyl-coenzyme A thioesterase 13"/>
    <property type="match status" value="1"/>
</dbReference>
<evidence type="ECO:0000256" key="6">
    <source>
        <dbReference type="ARBA" id="ARBA00022490"/>
    </source>
</evidence>
<keyword evidence="22" id="KW-1185">Reference proteome</keyword>
<dbReference type="CDD" id="cd03443">
    <property type="entry name" value="PaaI_thioesterase"/>
    <property type="match status" value="1"/>
</dbReference>
<evidence type="ECO:0000256" key="5">
    <source>
        <dbReference type="ARBA" id="ARBA00008324"/>
    </source>
</evidence>
<accession>A0AAN9Q3W8</accession>
<keyword evidence="8" id="KW-0007">Acetylation</keyword>
<evidence type="ECO:0000256" key="2">
    <source>
        <dbReference type="ARBA" id="ARBA00004173"/>
    </source>
</evidence>
<dbReference type="GO" id="GO:0005739">
    <property type="term" value="C:mitochondrion"/>
    <property type="evidence" value="ECO:0007669"/>
    <property type="project" value="UniProtKB-SubCell"/>
</dbReference>
<keyword evidence="9" id="KW-0443">Lipid metabolism</keyword>
<evidence type="ECO:0000256" key="11">
    <source>
        <dbReference type="ARBA" id="ARBA00023212"/>
    </source>
</evidence>
<evidence type="ECO:0000256" key="18">
    <source>
        <dbReference type="ARBA" id="ARBA00083956"/>
    </source>
</evidence>
<comment type="subcellular location">
    <subcellularLocation>
        <location evidence="3">Cytoplasm</location>
        <location evidence="3">Cytoskeleton</location>
        <location evidence="3">Spindle</location>
    </subcellularLocation>
    <subcellularLocation>
        <location evidence="4">Cytoplasm</location>
        <location evidence="4">Cytosol</location>
    </subcellularLocation>
    <subcellularLocation>
        <location evidence="2">Mitochondrion</location>
    </subcellularLocation>
    <subcellularLocation>
        <location evidence="1">Nucleus</location>
    </subcellularLocation>
</comment>
<evidence type="ECO:0000256" key="4">
    <source>
        <dbReference type="ARBA" id="ARBA00004514"/>
    </source>
</evidence>
<dbReference type="InterPro" id="IPR039298">
    <property type="entry name" value="ACOT13"/>
</dbReference>
<evidence type="ECO:0000313" key="22">
    <source>
        <dbReference type="Proteomes" id="UP001367508"/>
    </source>
</evidence>
<evidence type="ECO:0000256" key="9">
    <source>
        <dbReference type="ARBA" id="ARBA00023098"/>
    </source>
</evidence>
<evidence type="ECO:0000256" key="13">
    <source>
        <dbReference type="ARBA" id="ARBA00052976"/>
    </source>
</evidence>
<dbReference type="EMBL" id="JAYMYQ010000007">
    <property type="protein sequence ID" value="KAK7321336.1"/>
    <property type="molecule type" value="Genomic_DNA"/>
</dbReference>
<dbReference type="Pfam" id="PF03061">
    <property type="entry name" value="4HBT"/>
    <property type="match status" value="1"/>
</dbReference>
<name>A0AAN9Q3W8_CANGL</name>
<dbReference type="InterPro" id="IPR029069">
    <property type="entry name" value="HotDog_dom_sf"/>
</dbReference>
<comment type="similarity">
    <text evidence="5">Belongs to the thioesterase PaaI family.</text>
</comment>
<keyword evidence="7" id="KW-0378">Hydrolase</keyword>
<evidence type="ECO:0000256" key="17">
    <source>
        <dbReference type="ARBA" id="ARBA00081533"/>
    </source>
</evidence>
<evidence type="ECO:0000256" key="10">
    <source>
        <dbReference type="ARBA" id="ARBA00023128"/>
    </source>
</evidence>
<organism evidence="21 22">
    <name type="scientific">Canavalia gladiata</name>
    <name type="common">Sword bean</name>
    <name type="synonym">Dolichos gladiatus</name>
    <dbReference type="NCBI Taxonomy" id="3824"/>
    <lineage>
        <taxon>Eukaryota</taxon>
        <taxon>Viridiplantae</taxon>
        <taxon>Streptophyta</taxon>
        <taxon>Embryophyta</taxon>
        <taxon>Tracheophyta</taxon>
        <taxon>Spermatophyta</taxon>
        <taxon>Magnoliopsida</taxon>
        <taxon>eudicotyledons</taxon>
        <taxon>Gunneridae</taxon>
        <taxon>Pentapetalae</taxon>
        <taxon>rosids</taxon>
        <taxon>fabids</taxon>
        <taxon>Fabales</taxon>
        <taxon>Fabaceae</taxon>
        <taxon>Papilionoideae</taxon>
        <taxon>50 kb inversion clade</taxon>
        <taxon>NPAAA clade</taxon>
        <taxon>indigoferoid/millettioid clade</taxon>
        <taxon>Phaseoleae</taxon>
        <taxon>Canavalia</taxon>
    </lineage>
</organism>
<evidence type="ECO:0000259" key="20">
    <source>
        <dbReference type="Pfam" id="PF03061"/>
    </source>
</evidence>
<feature type="domain" description="Thioesterase" evidence="20">
    <location>
        <begin position="89"/>
        <end position="142"/>
    </location>
</feature>
<evidence type="ECO:0000256" key="14">
    <source>
        <dbReference type="ARBA" id="ARBA00058205"/>
    </source>
</evidence>
<dbReference type="PANTHER" id="PTHR21660:SF8">
    <property type="entry name" value="OS02G0521700 PROTEIN"/>
    <property type="match status" value="1"/>
</dbReference>
<sequence length="179" mass="19772">MDMCCKPELVRFELRKAKMKKAREKLQLRLNQQEYDAVSQLRSVPSLRPGDNSSFYEHFILSGIRVERVEPGSVSCSFKVPSRLADRTGKLANGAIANLVDEVGGAVVYEEGLPMNVSVDMSISFLSIARVGDELEITSRLLGRKGGYSGTIVLLKNKATGELIAEGRHSLFGRHNSKM</sequence>
<gene>
    <name evidence="21" type="ORF">VNO77_31880</name>
</gene>
<keyword evidence="6" id="KW-0963">Cytoplasm</keyword>
<comment type="caution">
    <text evidence="21">The sequence shown here is derived from an EMBL/GenBank/DDBJ whole genome shotgun (WGS) entry which is preliminary data.</text>
</comment>
<dbReference type="GO" id="GO:0005829">
    <property type="term" value="C:cytosol"/>
    <property type="evidence" value="ECO:0007669"/>
    <property type="project" value="UniProtKB-SubCell"/>
</dbReference>
<dbReference type="GO" id="GO:0047617">
    <property type="term" value="F:fatty acyl-CoA hydrolase activity"/>
    <property type="evidence" value="ECO:0007669"/>
    <property type="project" value="InterPro"/>
</dbReference>
<comment type="catalytic activity">
    <reaction evidence="13">
        <text>a fatty acyl-CoA + H2O = a fatty acid + CoA + H(+)</text>
        <dbReference type="Rhea" id="RHEA:16781"/>
        <dbReference type="ChEBI" id="CHEBI:15377"/>
        <dbReference type="ChEBI" id="CHEBI:15378"/>
        <dbReference type="ChEBI" id="CHEBI:28868"/>
        <dbReference type="ChEBI" id="CHEBI:57287"/>
        <dbReference type="ChEBI" id="CHEBI:77636"/>
    </reaction>
    <physiologicalReaction direction="left-to-right" evidence="13">
        <dbReference type="Rhea" id="RHEA:16782"/>
    </physiologicalReaction>
</comment>
<proteinExistence type="inferred from homology"/>
<comment type="subunit">
    <text evidence="15">Homotetramer. Interacts with PCTP.</text>
</comment>
<evidence type="ECO:0000256" key="3">
    <source>
        <dbReference type="ARBA" id="ARBA00004186"/>
    </source>
</evidence>
<evidence type="ECO:0000256" key="19">
    <source>
        <dbReference type="SAM" id="Coils"/>
    </source>
</evidence>
<dbReference type="GO" id="GO:0005819">
    <property type="term" value="C:spindle"/>
    <property type="evidence" value="ECO:0007669"/>
    <property type="project" value="UniProtKB-SubCell"/>
</dbReference>
<dbReference type="InterPro" id="IPR006683">
    <property type="entry name" value="Thioestr_dom"/>
</dbReference>